<dbReference type="PANTHER" id="PTHR43394:SF1">
    <property type="entry name" value="ATP-BINDING CASSETTE SUB-FAMILY B MEMBER 10, MITOCHONDRIAL"/>
    <property type="match status" value="1"/>
</dbReference>
<dbReference type="RefSeq" id="WP_077129520.1">
    <property type="nucleotide sequence ID" value="NZ_CP014263.1"/>
</dbReference>
<dbReference type="Gene3D" id="3.90.70.10">
    <property type="entry name" value="Cysteine proteinases"/>
    <property type="match status" value="1"/>
</dbReference>
<dbReference type="Pfam" id="PF00664">
    <property type="entry name" value="ABC_membrane"/>
    <property type="match status" value="1"/>
</dbReference>
<evidence type="ECO:0000259" key="7">
    <source>
        <dbReference type="PROSITE" id="PS50929"/>
    </source>
</evidence>
<dbReference type="EMBL" id="CP014263">
    <property type="protein sequence ID" value="AQG78096.1"/>
    <property type="molecule type" value="Genomic_DNA"/>
</dbReference>
<evidence type="ECO:0000313" key="9">
    <source>
        <dbReference type="EMBL" id="AQG78096.1"/>
    </source>
</evidence>
<dbReference type="KEGG" id="smon:AWR27_01255"/>
<dbReference type="CDD" id="cd18570">
    <property type="entry name" value="ABC_6TM_PCAT1_LagD_like"/>
    <property type="match status" value="1"/>
</dbReference>
<dbReference type="InterPro" id="IPR011527">
    <property type="entry name" value="ABC1_TM_dom"/>
</dbReference>
<evidence type="ECO:0000313" key="10">
    <source>
        <dbReference type="Proteomes" id="UP000187941"/>
    </source>
</evidence>
<dbReference type="InterPro" id="IPR005074">
    <property type="entry name" value="Peptidase_C39"/>
</dbReference>
<feature type="transmembrane region" description="Helical" evidence="6">
    <location>
        <begin position="177"/>
        <end position="200"/>
    </location>
</feature>
<keyword evidence="3" id="KW-0378">Hydrolase</keyword>
<dbReference type="AlphaFoldDB" id="A0A1P9WRU3"/>
<evidence type="ECO:0000256" key="6">
    <source>
        <dbReference type="SAM" id="Phobius"/>
    </source>
</evidence>
<keyword evidence="4 6" id="KW-1133">Transmembrane helix</keyword>
<evidence type="ECO:0000256" key="1">
    <source>
        <dbReference type="ARBA" id="ARBA00004651"/>
    </source>
</evidence>
<comment type="subcellular location">
    <subcellularLocation>
        <location evidence="1">Cell membrane</location>
        <topology evidence="1">Multi-pass membrane protein</topology>
    </subcellularLocation>
</comment>
<evidence type="ECO:0000256" key="4">
    <source>
        <dbReference type="ARBA" id="ARBA00022989"/>
    </source>
</evidence>
<organism evidence="9 10">
    <name type="scientific">Spirosoma montaniterrae</name>
    <dbReference type="NCBI Taxonomy" id="1178516"/>
    <lineage>
        <taxon>Bacteria</taxon>
        <taxon>Pseudomonadati</taxon>
        <taxon>Bacteroidota</taxon>
        <taxon>Cytophagia</taxon>
        <taxon>Cytophagales</taxon>
        <taxon>Cytophagaceae</taxon>
        <taxon>Spirosoma</taxon>
    </lineage>
</organism>
<dbReference type="PROSITE" id="PS50990">
    <property type="entry name" value="PEPTIDASE_C39"/>
    <property type="match status" value="1"/>
</dbReference>
<dbReference type="Pfam" id="PF03412">
    <property type="entry name" value="Peptidase_C39"/>
    <property type="match status" value="1"/>
</dbReference>
<name>A0A1P9WRU3_9BACT</name>
<dbReference type="GO" id="GO:0006508">
    <property type="term" value="P:proteolysis"/>
    <property type="evidence" value="ECO:0007669"/>
    <property type="project" value="InterPro"/>
</dbReference>
<dbReference type="GO" id="GO:0015421">
    <property type="term" value="F:ABC-type oligopeptide transporter activity"/>
    <property type="evidence" value="ECO:0007669"/>
    <property type="project" value="TreeGrafter"/>
</dbReference>
<accession>A0A1P9WRU3</accession>
<keyword evidence="10" id="KW-1185">Reference proteome</keyword>
<dbReference type="Gene3D" id="1.20.1560.10">
    <property type="entry name" value="ABC transporter type 1, transmembrane domain"/>
    <property type="match status" value="1"/>
</dbReference>
<dbReference type="STRING" id="1178516.AWR27_01255"/>
<feature type="transmembrane region" description="Helical" evidence="6">
    <location>
        <begin position="405"/>
        <end position="427"/>
    </location>
</feature>
<evidence type="ECO:0008006" key="11">
    <source>
        <dbReference type="Google" id="ProtNLM"/>
    </source>
</evidence>
<keyword evidence="5 6" id="KW-0472">Membrane</keyword>
<evidence type="ECO:0000259" key="8">
    <source>
        <dbReference type="PROSITE" id="PS50990"/>
    </source>
</evidence>
<reference evidence="9 10" key="1">
    <citation type="submission" date="2016-01" db="EMBL/GenBank/DDBJ databases">
        <authorList>
            <person name="Oliw E.H."/>
        </authorList>
    </citation>
    <scope>NUCLEOTIDE SEQUENCE [LARGE SCALE GENOMIC DNA]</scope>
    <source>
        <strain evidence="9 10">DY10</strain>
    </source>
</reference>
<dbReference type="Proteomes" id="UP000187941">
    <property type="component" value="Chromosome"/>
</dbReference>
<evidence type="ECO:0000256" key="5">
    <source>
        <dbReference type="ARBA" id="ARBA00023136"/>
    </source>
</evidence>
<dbReference type="InterPro" id="IPR039421">
    <property type="entry name" value="Type_1_exporter"/>
</dbReference>
<gene>
    <name evidence="9" type="ORF">AWR27_01255</name>
</gene>
<dbReference type="PANTHER" id="PTHR43394">
    <property type="entry name" value="ATP-DEPENDENT PERMEASE MDL1, MITOCHONDRIAL"/>
    <property type="match status" value="1"/>
</dbReference>
<dbReference type="InterPro" id="IPR036640">
    <property type="entry name" value="ABC1_TM_sf"/>
</dbReference>
<dbReference type="GO" id="GO:0005524">
    <property type="term" value="F:ATP binding"/>
    <property type="evidence" value="ECO:0007669"/>
    <property type="project" value="InterPro"/>
</dbReference>
<feature type="transmembrane region" description="Helical" evidence="6">
    <location>
        <begin position="319"/>
        <end position="337"/>
    </location>
</feature>
<feature type="transmembrane region" description="Helical" evidence="6">
    <location>
        <begin position="290"/>
        <end position="313"/>
    </location>
</feature>
<protein>
    <recommendedName>
        <fullName evidence="11">ABC transporter ATP-binding protein</fullName>
    </recommendedName>
</protein>
<keyword evidence="2 6" id="KW-0812">Transmembrane</keyword>
<proteinExistence type="predicted"/>
<feature type="transmembrane region" description="Helical" evidence="6">
    <location>
        <begin position="220"/>
        <end position="243"/>
    </location>
</feature>
<feature type="domain" description="Peptidase C39" evidence="8">
    <location>
        <begin position="12"/>
        <end position="148"/>
    </location>
</feature>
<dbReference type="OrthoDB" id="9769115at2"/>
<dbReference type="GO" id="GO:0008233">
    <property type="term" value="F:peptidase activity"/>
    <property type="evidence" value="ECO:0007669"/>
    <property type="project" value="InterPro"/>
</dbReference>
<evidence type="ECO:0000256" key="3">
    <source>
        <dbReference type="ARBA" id="ARBA00022801"/>
    </source>
</evidence>
<dbReference type="PROSITE" id="PS50929">
    <property type="entry name" value="ABC_TM1F"/>
    <property type="match status" value="1"/>
</dbReference>
<dbReference type="GO" id="GO:0005886">
    <property type="term" value="C:plasma membrane"/>
    <property type="evidence" value="ECO:0007669"/>
    <property type="project" value="UniProtKB-SubCell"/>
</dbReference>
<evidence type="ECO:0000256" key="2">
    <source>
        <dbReference type="ARBA" id="ARBA00022692"/>
    </source>
</evidence>
<dbReference type="SUPFAM" id="SSF90123">
    <property type="entry name" value="ABC transporter transmembrane region"/>
    <property type="match status" value="1"/>
</dbReference>
<feature type="domain" description="ABC transmembrane type-1" evidence="7">
    <location>
        <begin position="181"/>
        <end position="435"/>
    </location>
</feature>
<sequence length="435" mass="48240">MHNYIYKTFTQQLDQTDCGIACLLSVIRYYGGDASRERLRELSGTSIQGTTLLGLYQTAQSLGFAAEGLEAEGVHNLAEVTEPAILHVVMDGNRQHYVVYYPNTPPPAPPLKTRGGELRYVIGDPGRGVIEMTGDELAGIWQSRALLTLKPTERFVSTAQSRQTQWQWFRNLIHDDVPLLAIAAGLGVVMAGLGLSMALFSQKLLDEILPKRNLEKLSMGLLLLTVLLLARTGIGYLRGFLLLRQSREFNVRITDSFFRDLLQLPKAFFDNRKTGDLVARLTDTSRIQATISFLTGSVIIDALVLLLTAGFLFGYAWQIGLLSLVSLPLYGWLVWTYNSRIIAGQRGVMTAYARAESHFIDSIGGIGAIKAHRQEAFFARITQGIYRFFQQQLYDLGLLGNRYGLFSELIGVGVLVSVIGLTAYLVLQNGLKLAR</sequence>